<dbReference type="Proteomes" id="UP000276215">
    <property type="component" value="Unassembled WGS sequence"/>
</dbReference>
<keyword evidence="2" id="KW-1185">Reference proteome</keyword>
<dbReference type="OrthoDB" id="5365583at2759"/>
<evidence type="ECO:0000313" key="2">
    <source>
        <dbReference type="Proteomes" id="UP000276215"/>
    </source>
</evidence>
<accession>A0A3N4K439</accession>
<organism evidence="1 2">
    <name type="scientific">Choiromyces venosus 120613-1</name>
    <dbReference type="NCBI Taxonomy" id="1336337"/>
    <lineage>
        <taxon>Eukaryota</taxon>
        <taxon>Fungi</taxon>
        <taxon>Dikarya</taxon>
        <taxon>Ascomycota</taxon>
        <taxon>Pezizomycotina</taxon>
        <taxon>Pezizomycetes</taxon>
        <taxon>Pezizales</taxon>
        <taxon>Tuberaceae</taxon>
        <taxon>Choiromyces</taxon>
    </lineage>
</organism>
<dbReference type="EMBL" id="ML120378">
    <property type="protein sequence ID" value="RPB00675.1"/>
    <property type="molecule type" value="Genomic_DNA"/>
</dbReference>
<gene>
    <name evidence="1" type="ORF">L873DRAFT_1788852</name>
</gene>
<reference evidence="1 2" key="1">
    <citation type="journal article" date="2018" name="Nat. Ecol. Evol.">
        <title>Pezizomycetes genomes reveal the molecular basis of ectomycorrhizal truffle lifestyle.</title>
        <authorList>
            <person name="Murat C."/>
            <person name="Payen T."/>
            <person name="Noel B."/>
            <person name="Kuo A."/>
            <person name="Morin E."/>
            <person name="Chen J."/>
            <person name="Kohler A."/>
            <person name="Krizsan K."/>
            <person name="Balestrini R."/>
            <person name="Da Silva C."/>
            <person name="Montanini B."/>
            <person name="Hainaut M."/>
            <person name="Levati E."/>
            <person name="Barry K.W."/>
            <person name="Belfiori B."/>
            <person name="Cichocki N."/>
            <person name="Clum A."/>
            <person name="Dockter R.B."/>
            <person name="Fauchery L."/>
            <person name="Guy J."/>
            <person name="Iotti M."/>
            <person name="Le Tacon F."/>
            <person name="Lindquist E.A."/>
            <person name="Lipzen A."/>
            <person name="Malagnac F."/>
            <person name="Mello A."/>
            <person name="Molinier V."/>
            <person name="Miyauchi S."/>
            <person name="Poulain J."/>
            <person name="Riccioni C."/>
            <person name="Rubini A."/>
            <person name="Sitrit Y."/>
            <person name="Splivallo R."/>
            <person name="Traeger S."/>
            <person name="Wang M."/>
            <person name="Zifcakova L."/>
            <person name="Wipf D."/>
            <person name="Zambonelli A."/>
            <person name="Paolocci F."/>
            <person name="Nowrousian M."/>
            <person name="Ottonello S."/>
            <person name="Baldrian P."/>
            <person name="Spatafora J.W."/>
            <person name="Henrissat B."/>
            <person name="Nagy L.G."/>
            <person name="Aury J.M."/>
            <person name="Wincker P."/>
            <person name="Grigoriev I.V."/>
            <person name="Bonfante P."/>
            <person name="Martin F.M."/>
        </authorList>
    </citation>
    <scope>NUCLEOTIDE SEQUENCE [LARGE SCALE GENOMIC DNA]</scope>
    <source>
        <strain evidence="1 2">120613-1</strain>
    </source>
</reference>
<name>A0A3N4K439_9PEZI</name>
<evidence type="ECO:0000313" key="1">
    <source>
        <dbReference type="EMBL" id="RPB00675.1"/>
    </source>
</evidence>
<protein>
    <submittedName>
        <fullName evidence="1">Uncharacterized protein</fullName>
    </submittedName>
</protein>
<dbReference type="AlphaFoldDB" id="A0A3N4K439"/>
<proteinExistence type="predicted"/>
<sequence length="173" mass="20190">MAMLFKTFTCLGPIARTCLESISMRTVITYNRDLKTYLDGIDHKIDTFIQQRGFLMVENSVHEHSSHTISIMDPSDDRLSCEAQITTRWIAHRVFQKAQMKSWLNCFELYKQLTHQDPLQSIAGWFFKGYAHDWFGKGRSFEADKLLVKKNNPHLTFTTNRSESHNYFTNASD</sequence>